<feature type="signal peptide" evidence="1">
    <location>
        <begin position="1"/>
        <end position="17"/>
    </location>
</feature>
<evidence type="ECO:0000313" key="2">
    <source>
        <dbReference type="EMBL" id="MBM2411323.1"/>
    </source>
</evidence>
<protein>
    <submittedName>
        <fullName evidence="2">Uncharacterized protein</fullName>
    </submittedName>
</protein>
<keyword evidence="5" id="KW-1185">Reference proteome</keyword>
<dbReference type="AlphaFoldDB" id="A0A9Q2P0J6"/>
<evidence type="ECO:0000313" key="3">
    <source>
        <dbReference type="EMBL" id="MBM2415990.1"/>
    </source>
</evidence>
<proteinExistence type="predicted"/>
<sequence length="223" mass="23443">MIRLCAALLCLPGLAFADGLWPVPYDDLLRQPHRTERFDALPSAAEPGHRIDQHWRAPGLTIGERLAGQTAHDTAGFDVLTGVPAQPLRAIPGTQGQTFAIAHHMGFGSNALFPVGPKGADLPEGRGEGSAALVFDTPQTAIGLRLHAEYPDPLGQRPAPGTAVLTFHDASGQITQLTLPLSHGVLSFGWRSDLGITGLTIQNSDPGGIAIDDILYDVTALAG</sequence>
<dbReference type="EMBL" id="JAFBXF010000002">
    <property type="protein sequence ID" value="MBM2415990.1"/>
    <property type="molecule type" value="Genomic_DNA"/>
</dbReference>
<keyword evidence="1" id="KW-0732">Signal</keyword>
<comment type="caution">
    <text evidence="2">The sequence shown here is derived from an EMBL/GenBank/DDBJ whole genome shotgun (WGS) entry which is preliminary data.</text>
</comment>
<evidence type="ECO:0000313" key="4">
    <source>
        <dbReference type="Proteomes" id="UP000755667"/>
    </source>
</evidence>
<dbReference type="Proteomes" id="UP000809440">
    <property type="component" value="Unassembled WGS sequence"/>
</dbReference>
<dbReference type="EMBL" id="JAFBXE010000002">
    <property type="protein sequence ID" value="MBM2411323.1"/>
    <property type="molecule type" value="Genomic_DNA"/>
</dbReference>
<evidence type="ECO:0000256" key="1">
    <source>
        <dbReference type="SAM" id="SignalP"/>
    </source>
</evidence>
<evidence type="ECO:0000313" key="5">
    <source>
        <dbReference type="Proteomes" id="UP000809440"/>
    </source>
</evidence>
<dbReference type="Proteomes" id="UP000755667">
    <property type="component" value="Unassembled WGS sequence"/>
</dbReference>
<name>A0A9Q2P0J6_9RHOB</name>
<reference evidence="2 5" key="1">
    <citation type="submission" date="2021-01" db="EMBL/GenBank/DDBJ databases">
        <title>Diatom-associated Roseobacters Show Island Model of Population Structure.</title>
        <authorList>
            <person name="Qu L."/>
            <person name="Feng X."/>
            <person name="Chen Y."/>
            <person name="Li L."/>
            <person name="Wang X."/>
            <person name="Hu Z."/>
            <person name="Wang H."/>
            <person name="Luo H."/>
        </authorList>
    </citation>
    <scope>NUCLEOTIDE SEQUENCE</scope>
    <source>
        <strain evidence="3 5">CC28-63</strain>
        <strain evidence="2">CC28-69</strain>
    </source>
</reference>
<dbReference type="RefSeq" id="WP_085629285.1">
    <property type="nucleotide sequence ID" value="NZ_JAFBWU010000002.1"/>
</dbReference>
<gene>
    <name evidence="2" type="ORF">JQX41_03330</name>
    <name evidence="3" type="ORF">JQX48_03330</name>
</gene>
<dbReference type="GeneID" id="62641031"/>
<feature type="chain" id="PRO_5040219321" evidence="1">
    <location>
        <begin position="18"/>
        <end position="223"/>
    </location>
</feature>
<organism evidence="2 4">
    <name type="scientific">Marivita cryptomonadis</name>
    <dbReference type="NCBI Taxonomy" id="505252"/>
    <lineage>
        <taxon>Bacteria</taxon>
        <taxon>Pseudomonadati</taxon>
        <taxon>Pseudomonadota</taxon>
        <taxon>Alphaproteobacteria</taxon>
        <taxon>Rhodobacterales</taxon>
        <taxon>Roseobacteraceae</taxon>
        <taxon>Marivita</taxon>
    </lineage>
</organism>
<accession>A0A9Q2P0J6</accession>
<dbReference type="OrthoDB" id="7838899at2"/>